<proteinExistence type="inferred from homology"/>
<dbReference type="InterPro" id="IPR009446">
    <property type="entry name" value="Mgm101"/>
</dbReference>
<keyword evidence="5" id="KW-0809">Transit peptide</keyword>
<evidence type="ECO:0000256" key="3">
    <source>
        <dbReference type="ARBA" id="ARBA00013628"/>
    </source>
</evidence>
<evidence type="ECO:0000256" key="8">
    <source>
        <dbReference type="ARBA" id="ARBA00023204"/>
    </source>
</evidence>
<dbReference type="AlphaFoldDB" id="A0A1L0CLS7"/>
<dbReference type="PANTHER" id="PTHR31404">
    <property type="entry name" value="MITOCHONDRIAL GENOME MAINTENANCE PROTEIN MGM101"/>
    <property type="match status" value="1"/>
</dbReference>
<evidence type="ECO:0000256" key="6">
    <source>
        <dbReference type="ARBA" id="ARBA00023125"/>
    </source>
</evidence>
<dbReference type="GO" id="GO:0000262">
    <property type="term" value="C:mitochondrial chromosome"/>
    <property type="evidence" value="ECO:0007669"/>
    <property type="project" value="InterPro"/>
</dbReference>
<evidence type="ECO:0000313" key="10">
    <source>
        <dbReference type="EMBL" id="SGZ39813.1"/>
    </source>
</evidence>
<keyword evidence="7" id="KW-0496">Mitochondrion</keyword>
<dbReference type="GO" id="GO:0000725">
    <property type="term" value="P:recombinational repair"/>
    <property type="evidence" value="ECO:0007669"/>
    <property type="project" value="TreeGrafter"/>
</dbReference>
<dbReference type="GO" id="GO:0036297">
    <property type="term" value="P:interstrand cross-link repair"/>
    <property type="evidence" value="ECO:0007669"/>
    <property type="project" value="TreeGrafter"/>
</dbReference>
<comment type="similarity">
    <text evidence="2">Belongs to the MGM101 family.</text>
</comment>
<keyword evidence="8" id="KW-0234">DNA repair</keyword>
<dbReference type="OrthoDB" id="17164at2759"/>
<keyword evidence="11" id="KW-1185">Reference proteome</keyword>
<accession>A0A1L0CLS7</accession>
<evidence type="ECO:0000256" key="1">
    <source>
        <dbReference type="ARBA" id="ARBA00004436"/>
    </source>
</evidence>
<organism evidence="10 11">
    <name type="scientific">Hanseniaspora guilliermondii</name>
    <dbReference type="NCBI Taxonomy" id="56406"/>
    <lineage>
        <taxon>Eukaryota</taxon>
        <taxon>Fungi</taxon>
        <taxon>Dikarya</taxon>
        <taxon>Ascomycota</taxon>
        <taxon>Saccharomycotina</taxon>
        <taxon>Saccharomycetes</taxon>
        <taxon>Saccharomycodales</taxon>
        <taxon>Saccharomycodaceae</taxon>
        <taxon>Hanseniaspora</taxon>
    </lineage>
</organism>
<dbReference type="VEuPathDB" id="FungiDB:HGUI_02013"/>
<keyword evidence="6" id="KW-0238">DNA-binding</keyword>
<reference evidence="11" key="1">
    <citation type="submission" date="2016-11" db="EMBL/GenBank/DDBJ databases">
        <authorList>
            <person name="Guldener U."/>
        </authorList>
    </citation>
    <scope>NUCLEOTIDE SEQUENCE [LARGE SCALE GENOMIC DNA]</scope>
</reference>
<name>A0A1L0CLS7_9ASCO</name>
<sequence>MSFRVSYNVSRLCFPKRFYATFDKSSSFKDALNNVKTATKVSEPQTVKVPLYSSQRADGTMNGDDIDWRVSYSGIADHDISAEQCEILTQPIDPNDIEIKNENLLYLPEIKYRRILSLAFGPGKWALVPRSDHFLVGSKTVARTYALIVNSKFVSEATGEQTFFKESDMVTAFEGCRSNALMRCCKDLNIASELWDPVFINKYKLSLKTKKPMVNPRNILRPIVAKTITPESKLMESIKLETAPKTFNPNQSTVTNIAGGEKIAATKRYDVPLAKKLYVQTPTNMKSTTTMRTTPIERKGTMIRSTTTKLTNYKK</sequence>
<keyword evidence="9" id="KW-1135">Mitochondrion nucleoid</keyword>
<evidence type="ECO:0000256" key="9">
    <source>
        <dbReference type="ARBA" id="ARBA00023271"/>
    </source>
</evidence>
<dbReference type="Pfam" id="PF06420">
    <property type="entry name" value="Mgm101p"/>
    <property type="match status" value="1"/>
</dbReference>
<evidence type="ECO:0000313" key="11">
    <source>
        <dbReference type="Proteomes" id="UP000183365"/>
    </source>
</evidence>
<dbReference type="EMBL" id="FQNF01000031">
    <property type="protein sequence ID" value="SGZ39813.1"/>
    <property type="molecule type" value="Genomic_DNA"/>
</dbReference>
<comment type="subcellular location">
    <subcellularLocation>
        <location evidence="1">Mitochondrion matrix</location>
        <location evidence="1">Mitochondrion nucleoid</location>
    </subcellularLocation>
</comment>
<protein>
    <recommendedName>
        <fullName evidence="3">Mitochondrial genome maintenance protein MGM101</fullName>
    </recommendedName>
</protein>
<evidence type="ECO:0000256" key="5">
    <source>
        <dbReference type="ARBA" id="ARBA00022946"/>
    </source>
</evidence>
<evidence type="ECO:0000256" key="4">
    <source>
        <dbReference type="ARBA" id="ARBA00022763"/>
    </source>
</evidence>
<dbReference type="GO" id="GO:0003697">
    <property type="term" value="F:single-stranded DNA binding"/>
    <property type="evidence" value="ECO:0007669"/>
    <property type="project" value="InterPro"/>
</dbReference>
<dbReference type="PANTHER" id="PTHR31404:SF0">
    <property type="entry name" value="MITOCHONDRIAL GENOME MAINTENANCE PROTEIN MGM101"/>
    <property type="match status" value="1"/>
</dbReference>
<evidence type="ECO:0000256" key="2">
    <source>
        <dbReference type="ARBA" id="ARBA00007053"/>
    </source>
</evidence>
<keyword evidence="4" id="KW-0227">DNA damage</keyword>
<evidence type="ECO:0000256" key="7">
    <source>
        <dbReference type="ARBA" id="ARBA00023128"/>
    </source>
</evidence>
<gene>
    <name evidence="10" type="ORF">HGUI_02013</name>
</gene>
<dbReference type="Proteomes" id="UP000183365">
    <property type="component" value="Unassembled WGS sequence"/>
</dbReference>